<dbReference type="Proteomes" id="UP000595917">
    <property type="component" value="Chromosome"/>
</dbReference>
<dbReference type="GO" id="GO:0004866">
    <property type="term" value="F:endopeptidase inhibitor activity"/>
    <property type="evidence" value="ECO:0007669"/>
    <property type="project" value="TreeGrafter"/>
</dbReference>
<sequence length="262" mass="29011">MSVYYLVSGPGSSSGTEADDFSVAIDGKQYPRFGFHFGKEFRKPYPDNPGSRSGIPGEQPEHRLQRSVINSLLPQRPVRLRYAHKYGIPQSKGIGYPVYQKLRNPRGAALGTEIPLGSVVRVRLRVSTKANLNYVAIDDLLPAGFEALNTVLLTTEAISDEGESAAAKQSKPYISYQEFRDHRVAFYANELPARDHEFVYYVRATTPGRSSCRSAWRKPCTIRIPTVPPAEARLRSSDVPQKPGPQGCADRGSPGGFSRLHF</sequence>
<dbReference type="InterPro" id="IPR041246">
    <property type="entry name" value="Bact_MG10"/>
</dbReference>
<evidence type="ECO:0000256" key="1">
    <source>
        <dbReference type="SAM" id="MobiDB-lite"/>
    </source>
</evidence>
<protein>
    <recommendedName>
        <fullName evidence="2">Bacterial alpha-2-macroglobulin MG10 domain-containing protein</fullName>
    </recommendedName>
</protein>
<evidence type="ECO:0000259" key="2">
    <source>
        <dbReference type="Pfam" id="PF17973"/>
    </source>
</evidence>
<organism evidence="3 4">
    <name type="scientific">Breznakiella homolactica</name>
    <dbReference type="NCBI Taxonomy" id="2798577"/>
    <lineage>
        <taxon>Bacteria</taxon>
        <taxon>Pseudomonadati</taxon>
        <taxon>Spirochaetota</taxon>
        <taxon>Spirochaetia</taxon>
        <taxon>Spirochaetales</taxon>
        <taxon>Breznakiellaceae</taxon>
        <taxon>Breznakiella</taxon>
    </lineage>
</organism>
<accession>A0A7T7XN07</accession>
<keyword evidence="4" id="KW-1185">Reference proteome</keyword>
<feature type="region of interest" description="Disordered" evidence="1">
    <location>
        <begin position="232"/>
        <end position="262"/>
    </location>
</feature>
<feature type="domain" description="Bacterial alpha-2-macroglobulin MG10" evidence="2">
    <location>
        <begin position="108"/>
        <end position="209"/>
    </location>
</feature>
<name>A0A7T7XN07_9SPIR</name>
<gene>
    <name evidence="3" type="ORF">JFL75_20865</name>
</gene>
<proteinExistence type="predicted"/>
<reference evidence="3" key="1">
    <citation type="submission" date="2021-01" db="EMBL/GenBank/DDBJ databases">
        <title>Description of Breznakiella homolactica.</title>
        <authorList>
            <person name="Song Y."/>
            <person name="Brune A."/>
        </authorList>
    </citation>
    <scope>NUCLEOTIDE SEQUENCE</scope>
    <source>
        <strain evidence="3">RmG30</strain>
    </source>
</reference>
<dbReference type="InterPro" id="IPR051802">
    <property type="entry name" value="YfhM-like"/>
</dbReference>
<dbReference type="Pfam" id="PF17973">
    <property type="entry name" value="bMG10"/>
    <property type="match status" value="1"/>
</dbReference>
<dbReference type="PANTHER" id="PTHR40094:SF1">
    <property type="entry name" value="UBIQUITIN DOMAIN-CONTAINING PROTEIN"/>
    <property type="match status" value="1"/>
</dbReference>
<dbReference type="EMBL" id="CP067089">
    <property type="protein sequence ID" value="QQO09346.1"/>
    <property type="molecule type" value="Genomic_DNA"/>
</dbReference>
<evidence type="ECO:0000313" key="4">
    <source>
        <dbReference type="Proteomes" id="UP000595917"/>
    </source>
</evidence>
<dbReference type="PANTHER" id="PTHR40094">
    <property type="entry name" value="ALPHA-2-MACROGLOBULIN HOMOLOG"/>
    <property type="match status" value="1"/>
</dbReference>
<dbReference type="AlphaFoldDB" id="A0A7T7XN07"/>
<evidence type="ECO:0000313" key="3">
    <source>
        <dbReference type="EMBL" id="QQO09346.1"/>
    </source>
</evidence>